<evidence type="ECO:0000256" key="3">
    <source>
        <dbReference type="ARBA" id="ARBA00023163"/>
    </source>
</evidence>
<dbReference type="Gene3D" id="1.10.10.10">
    <property type="entry name" value="Winged helix-like DNA-binding domain superfamily/Winged helix DNA-binding domain"/>
    <property type="match status" value="1"/>
</dbReference>
<dbReference type="PRINTS" id="PR00038">
    <property type="entry name" value="HTHLUXR"/>
</dbReference>
<feature type="domain" description="HTH luxR-type" evidence="5">
    <location>
        <begin position="4"/>
        <end position="69"/>
    </location>
</feature>
<dbReference type="Gene3D" id="3.40.50.2300">
    <property type="match status" value="1"/>
</dbReference>
<reference evidence="7" key="1">
    <citation type="journal article" date="2019" name="Int. J. Syst. Evol. Microbiol.">
        <title>The Global Catalogue of Microorganisms (GCM) 10K type strain sequencing project: providing services to taxonomists for standard genome sequencing and annotation.</title>
        <authorList>
            <consortium name="The Broad Institute Genomics Platform"/>
            <consortium name="The Broad Institute Genome Sequencing Center for Infectious Disease"/>
            <person name="Wu L."/>
            <person name="Ma J."/>
        </authorList>
    </citation>
    <scope>NUCLEOTIDE SEQUENCE [LARGE SCALE GENOMIC DNA]</scope>
    <source>
        <strain evidence="7">CCUG 53903</strain>
    </source>
</reference>
<dbReference type="SUPFAM" id="SSF46894">
    <property type="entry name" value="C-terminal effector domain of the bipartite response regulators"/>
    <property type="match status" value="2"/>
</dbReference>
<evidence type="ECO:0000256" key="1">
    <source>
        <dbReference type="ARBA" id="ARBA00023015"/>
    </source>
</evidence>
<sequence length="319" mass="34185">MNSPSSRPADLTDAEMTVLTLLGCGQNVPQIATFLAVSRRTVEGYKRRLYDKLGVGNQSHAVSRAISLGLFDGLLGVDGRLQPPAEGGRPCLVVVHAPPGNNLQSIAQTLLGDDMPFVVTRRADVTGAHWTRWHRGPMTVLLVDPCAASWLLPARLRCPVVLVWSTPPDLAAVLDALRHGAHAVLWGDAVDRDLRAAISLVSRGYFLMSGSYLGAPAWGGVAHRPIRVPDLTDRELHVLDCIGSGSTTRQTARCLGVTVKTVESTQSRLFQKLGARNRSEALLIAYQSGVIGPPGGGGAPVDDPITPGVSPRRMEWYSE</sequence>
<dbReference type="InterPro" id="IPR036388">
    <property type="entry name" value="WH-like_DNA-bd_sf"/>
</dbReference>
<feature type="region of interest" description="Disordered" evidence="4">
    <location>
        <begin position="294"/>
        <end position="319"/>
    </location>
</feature>
<dbReference type="PANTHER" id="PTHR44688">
    <property type="entry name" value="DNA-BINDING TRANSCRIPTIONAL ACTIVATOR DEVR_DOSR"/>
    <property type="match status" value="1"/>
</dbReference>
<keyword evidence="2" id="KW-0238">DNA-binding</keyword>
<keyword evidence="1" id="KW-0805">Transcription regulation</keyword>
<dbReference type="Proteomes" id="UP001596058">
    <property type="component" value="Unassembled WGS sequence"/>
</dbReference>
<proteinExistence type="predicted"/>
<name>A0ABW1DB61_9ACTN</name>
<dbReference type="InterPro" id="IPR016032">
    <property type="entry name" value="Sig_transdc_resp-reg_C-effctor"/>
</dbReference>
<organism evidence="6 7">
    <name type="scientific">Nonomuraea insulae</name>
    <dbReference type="NCBI Taxonomy" id="1616787"/>
    <lineage>
        <taxon>Bacteria</taxon>
        <taxon>Bacillati</taxon>
        <taxon>Actinomycetota</taxon>
        <taxon>Actinomycetes</taxon>
        <taxon>Streptosporangiales</taxon>
        <taxon>Streptosporangiaceae</taxon>
        <taxon>Nonomuraea</taxon>
    </lineage>
</organism>
<comment type="caution">
    <text evidence="6">The sequence shown here is derived from an EMBL/GenBank/DDBJ whole genome shotgun (WGS) entry which is preliminary data.</text>
</comment>
<dbReference type="Pfam" id="PF00196">
    <property type="entry name" value="GerE"/>
    <property type="match status" value="2"/>
</dbReference>
<dbReference type="PROSITE" id="PS50043">
    <property type="entry name" value="HTH_LUXR_2"/>
    <property type="match status" value="2"/>
</dbReference>
<keyword evidence="3" id="KW-0804">Transcription</keyword>
<dbReference type="SMART" id="SM00421">
    <property type="entry name" value="HTH_LUXR"/>
    <property type="match status" value="2"/>
</dbReference>
<gene>
    <name evidence="6" type="ORF">ACFPZ3_64100</name>
</gene>
<dbReference type="CDD" id="cd06170">
    <property type="entry name" value="LuxR_C_like"/>
    <property type="match status" value="2"/>
</dbReference>
<evidence type="ECO:0000259" key="5">
    <source>
        <dbReference type="PROSITE" id="PS50043"/>
    </source>
</evidence>
<dbReference type="PANTHER" id="PTHR44688:SF16">
    <property type="entry name" value="DNA-BINDING TRANSCRIPTIONAL ACTIVATOR DEVR_DOSR"/>
    <property type="match status" value="1"/>
</dbReference>
<feature type="domain" description="HTH luxR-type" evidence="5">
    <location>
        <begin position="224"/>
        <end position="289"/>
    </location>
</feature>
<dbReference type="EMBL" id="JBHSPA010000115">
    <property type="protein sequence ID" value="MFC5834802.1"/>
    <property type="molecule type" value="Genomic_DNA"/>
</dbReference>
<dbReference type="PROSITE" id="PS00622">
    <property type="entry name" value="HTH_LUXR_1"/>
    <property type="match status" value="1"/>
</dbReference>
<evidence type="ECO:0000256" key="2">
    <source>
        <dbReference type="ARBA" id="ARBA00023125"/>
    </source>
</evidence>
<dbReference type="InterPro" id="IPR000792">
    <property type="entry name" value="Tscrpt_reg_LuxR_C"/>
</dbReference>
<accession>A0ABW1DB61</accession>
<evidence type="ECO:0000313" key="6">
    <source>
        <dbReference type="EMBL" id="MFC5834802.1"/>
    </source>
</evidence>
<protein>
    <submittedName>
        <fullName evidence="6">LuxR family transcriptional regulator</fullName>
    </submittedName>
</protein>
<dbReference type="RefSeq" id="WP_379524213.1">
    <property type="nucleotide sequence ID" value="NZ_JBHSPA010000115.1"/>
</dbReference>
<evidence type="ECO:0000256" key="4">
    <source>
        <dbReference type="SAM" id="MobiDB-lite"/>
    </source>
</evidence>
<evidence type="ECO:0000313" key="7">
    <source>
        <dbReference type="Proteomes" id="UP001596058"/>
    </source>
</evidence>
<keyword evidence="7" id="KW-1185">Reference proteome</keyword>